<reference evidence="2" key="1">
    <citation type="journal article" date="2004" name="Plant Cell">
        <title>Composition and structure of the centromeric region of rice chromosome 8.</title>
        <authorList>
            <person name="Wu J."/>
            <person name="Yamagata H."/>
            <person name="Hayashi-Tsugane M."/>
            <person name="Hijishita S."/>
            <person name="Fujisawa M."/>
            <person name="Shibata M."/>
            <person name="Itoh Y."/>
            <person name="Nakamura M."/>
            <person name="Sakaguchi M."/>
            <person name="Yoshihara R."/>
            <person name="Kobayashi H."/>
            <person name="Itoh K."/>
            <person name="Karasawa W."/>
            <person name="Yamamoto M."/>
            <person name="Saji S."/>
            <person name="Katagiri S."/>
            <person name="Kanamori H."/>
            <person name="Namiki N."/>
            <person name="Katayose Y."/>
            <person name="Matsumoto T."/>
            <person name="Sasaki T."/>
        </authorList>
    </citation>
    <scope>NUCLEOTIDE SEQUENCE</scope>
</reference>
<organism evidence="2">
    <name type="scientific">Oryza sativa subsp. japonica</name>
    <name type="common">Rice</name>
    <dbReference type="NCBI Taxonomy" id="39947"/>
    <lineage>
        <taxon>Eukaryota</taxon>
        <taxon>Viridiplantae</taxon>
        <taxon>Streptophyta</taxon>
        <taxon>Embryophyta</taxon>
        <taxon>Tracheophyta</taxon>
        <taxon>Spermatophyta</taxon>
        <taxon>Magnoliopsida</taxon>
        <taxon>Liliopsida</taxon>
        <taxon>Poales</taxon>
        <taxon>Poaceae</taxon>
        <taxon>BOP clade</taxon>
        <taxon>Oryzoideae</taxon>
        <taxon>Oryzeae</taxon>
        <taxon>Oryzinae</taxon>
        <taxon>Oryza</taxon>
        <taxon>Oryza sativa</taxon>
    </lineage>
</organism>
<proteinExistence type="predicted"/>
<accession>Q69IV9</accession>
<dbReference type="AlphaFoldDB" id="Q69IV9"/>
<evidence type="ECO:0000256" key="1">
    <source>
        <dbReference type="SAM" id="MobiDB-lite"/>
    </source>
</evidence>
<name>Q69IV9_ORYSJ</name>
<gene>
    <name evidence="2" type="primary">B1100F03.137</name>
</gene>
<evidence type="ECO:0000313" key="2">
    <source>
        <dbReference type="EMBL" id="BAD32084.1"/>
    </source>
</evidence>
<protein>
    <submittedName>
        <fullName evidence="2">Uncharacterized protein</fullName>
    </submittedName>
</protein>
<feature type="region of interest" description="Disordered" evidence="1">
    <location>
        <begin position="81"/>
        <end position="114"/>
    </location>
</feature>
<sequence length="240" mass="25097">MERMAAAGTGGDGNGVPTTPDHNGGSAEGRQDLGKILERLGREEPARSDQKRRPTAAIRSGAYLDFGKAAHVGFWTEWSGSQGAVERGDAARGEKRRLEPAAAAEKGGARGCGASKVERGNGAVDGVRTAAAVPGRATAQCGVNGSGGAVRLEFAGERRRVDSREDVVSCTGKLGEEEETEEESTRVLYIRLGDGDRGWERREQPAKCGADRGCQREGAGFDGTWAATVGHGGFGLGSRR</sequence>
<dbReference type="EMBL" id="AP006481">
    <property type="protein sequence ID" value="BAD32084.1"/>
    <property type="molecule type" value="Genomic_DNA"/>
</dbReference>
<feature type="region of interest" description="Disordered" evidence="1">
    <location>
        <begin position="1"/>
        <end position="60"/>
    </location>
</feature>
<feature type="compositionally biased region" description="Basic and acidic residues" evidence="1">
    <location>
        <begin position="29"/>
        <end position="52"/>
    </location>
</feature>
<feature type="compositionally biased region" description="Basic and acidic residues" evidence="1">
    <location>
        <begin position="86"/>
        <end position="99"/>
    </location>
</feature>